<evidence type="ECO:0000259" key="2">
    <source>
        <dbReference type="Pfam" id="PF18126"/>
    </source>
</evidence>
<dbReference type="InParanoid" id="A0A067PUR6"/>
<keyword evidence="4" id="KW-1185">Reference proteome</keyword>
<dbReference type="PANTHER" id="PTHR28041">
    <property type="entry name" value="54S RIBOSOMAL PROTEIN L25, MITOCHONDRIAL"/>
    <property type="match status" value="1"/>
</dbReference>
<evidence type="ECO:0000256" key="1">
    <source>
        <dbReference type="SAM" id="MobiDB-lite"/>
    </source>
</evidence>
<dbReference type="HOGENOM" id="CLU_058283_0_0_1"/>
<proteinExistence type="predicted"/>
<reference evidence="4" key="1">
    <citation type="journal article" date="2014" name="Proc. Natl. Acad. Sci. U.S.A.">
        <title>Extensive sampling of basidiomycete genomes demonstrates inadequacy of the white-rot/brown-rot paradigm for wood decay fungi.</title>
        <authorList>
            <person name="Riley R."/>
            <person name="Salamov A.A."/>
            <person name="Brown D.W."/>
            <person name="Nagy L.G."/>
            <person name="Floudas D."/>
            <person name="Held B.W."/>
            <person name="Levasseur A."/>
            <person name="Lombard V."/>
            <person name="Morin E."/>
            <person name="Otillar R."/>
            <person name="Lindquist E.A."/>
            <person name="Sun H."/>
            <person name="LaButti K.M."/>
            <person name="Schmutz J."/>
            <person name="Jabbour D."/>
            <person name="Luo H."/>
            <person name="Baker S.E."/>
            <person name="Pisabarro A.G."/>
            <person name="Walton J.D."/>
            <person name="Blanchette R.A."/>
            <person name="Henrissat B."/>
            <person name="Martin F."/>
            <person name="Cullen D."/>
            <person name="Hibbett D.S."/>
            <person name="Grigoriev I.V."/>
        </authorList>
    </citation>
    <scope>NUCLEOTIDE SEQUENCE [LARGE SCALE GENOMIC DNA]</scope>
    <source>
        <strain evidence="4">MUCL 33604</strain>
    </source>
</reference>
<dbReference type="OrthoDB" id="18529at2759"/>
<dbReference type="STRING" id="933084.A0A067PUR6"/>
<dbReference type="Pfam" id="PF18126">
    <property type="entry name" value="Mitoc_mL59"/>
    <property type="match status" value="1"/>
</dbReference>
<sequence>MSINPSSSAFQAIKKFRLTSILAANSKVVKQFAAPPKKDEASTKPVVLAVPNPFLPTPLGKKGWKGPKYSLRQQVELVRHARATNTLHLLPPGPKFSAQELGAVIQAAKEIAGEFGKDNWWARPVVWQAPEKKRVDKVEGGASEKQASALAEKQQKKQHPFARVTVKVEKKKVGGLLKLYANRKRMFKGHAWERALPKRKRRQSMLLRDMDKRVLRYKTYHAKRRPNPLAPPRATKAAKLPY</sequence>
<dbReference type="GO" id="GO:0005762">
    <property type="term" value="C:mitochondrial large ribosomal subunit"/>
    <property type="evidence" value="ECO:0007669"/>
    <property type="project" value="InterPro"/>
</dbReference>
<name>A0A067PUR6_9AGAM</name>
<feature type="domain" description="Large ribosomal subunit protein mL59" evidence="2">
    <location>
        <begin position="35"/>
        <end position="218"/>
    </location>
</feature>
<organism evidence="3 4">
    <name type="scientific">Jaapia argillacea MUCL 33604</name>
    <dbReference type="NCBI Taxonomy" id="933084"/>
    <lineage>
        <taxon>Eukaryota</taxon>
        <taxon>Fungi</taxon>
        <taxon>Dikarya</taxon>
        <taxon>Basidiomycota</taxon>
        <taxon>Agaricomycotina</taxon>
        <taxon>Agaricomycetes</taxon>
        <taxon>Agaricomycetidae</taxon>
        <taxon>Jaapiales</taxon>
        <taxon>Jaapiaceae</taxon>
        <taxon>Jaapia</taxon>
    </lineage>
</organism>
<dbReference type="GO" id="GO:0003735">
    <property type="term" value="F:structural constituent of ribosome"/>
    <property type="evidence" value="ECO:0007669"/>
    <property type="project" value="InterPro"/>
</dbReference>
<feature type="region of interest" description="Disordered" evidence="1">
    <location>
        <begin position="222"/>
        <end position="242"/>
    </location>
</feature>
<dbReference type="AlphaFoldDB" id="A0A067PUR6"/>
<dbReference type="InterPro" id="IPR037507">
    <property type="entry name" value="Ribosomal_mL59"/>
</dbReference>
<dbReference type="Proteomes" id="UP000027265">
    <property type="component" value="Unassembled WGS sequence"/>
</dbReference>
<feature type="region of interest" description="Disordered" evidence="1">
    <location>
        <begin position="136"/>
        <end position="158"/>
    </location>
</feature>
<evidence type="ECO:0000313" key="3">
    <source>
        <dbReference type="EMBL" id="KDQ58449.1"/>
    </source>
</evidence>
<protein>
    <recommendedName>
        <fullName evidence="2">Large ribosomal subunit protein mL59 domain-containing protein</fullName>
    </recommendedName>
</protein>
<gene>
    <name evidence="3" type="ORF">JAAARDRAFT_193020</name>
</gene>
<dbReference type="InterPro" id="IPR040922">
    <property type="entry name" value="Ribosomal_mL59_dom"/>
</dbReference>
<accession>A0A067PUR6</accession>
<evidence type="ECO:0000313" key="4">
    <source>
        <dbReference type="Proteomes" id="UP000027265"/>
    </source>
</evidence>
<dbReference type="PANTHER" id="PTHR28041:SF1">
    <property type="entry name" value="LARGE RIBOSOMAL SUBUNIT PROTEIN ML59"/>
    <property type="match status" value="1"/>
</dbReference>
<dbReference type="EMBL" id="KL197717">
    <property type="protein sequence ID" value="KDQ58449.1"/>
    <property type="molecule type" value="Genomic_DNA"/>
</dbReference>